<evidence type="ECO:0000313" key="3">
    <source>
        <dbReference type="Proteomes" id="UP000011740"/>
    </source>
</evidence>
<name>M3B8Y0_STRM1</name>
<reference evidence="2 3" key="1">
    <citation type="journal article" date="2013" name="Genome Announc.">
        <title>Whole-Genome Shotgun Assembly and Analysis of the Genome of Streptomyces mobaraensis DSM 40847, a Strain for Industrial Production of Microbial Transglutaminase.</title>
        <authorList>
            <person name="Yang H."/>
            <person name="He T."/>
            <person name="Wu W."/>
            <person name="Zhu W."/>
            <person name="Lu B."/>
            <person name="Sun W."/>
        </authorList>
    </citation>
    <scope>NUCLEOTIDE SEQUENCE [LARGE SCALE GENOMIC DNA]</scope>
    <source>
        <strain evidence="2 3">DSM 40847</strain>
    </source>
</reference>
<evidence type="ECO:0000256" key="1">
    <source>
        <dbReference type="SAM" id="MobiDB-lite"/>
    </source>
</evidence>
<feature type="region of interest" description="Disordered" evidence="1">
    <location>
        <begin position="64"/>
        <end position="84"/>
    </location>
</feature>
<comment type="caution">
    <text evidence="2">The sequence shown here is derived from an EMBL/GenBank/DDBJ whole genome shotgun (WGS) entry which is preliminary data.</text>
</comment>
<proteinExistence type="predicted"/>
<dbReference type="AlphaFoldDB" id="M3B8Y0"/>
<dbReference type="Proteomes" id="UP000011740">
    <property type="component" value="Unassembled WGS sequence"/>
</dbReference>
<gene>
    <name evidence="2" type="ORF">H340_01464</name>
</gene>
<sequence length="131" mass="14091">MEVQDFEKLGIAVFPVRPFRQAANGLTGPSGSTTCSSKRGEPSWSMRAKRGRAWVVRVCWTTSAKDSRSRDSVTSGLSPRAASRRRWGCLSSRQCIGSHSPSWTIPGSAKGCTGQMPARMRTGAVVGRSCA</sequence>
<dbReference type="EMBL" id="AORZ01000002">
    <property type="protein sequence ID" value="EMF02473.1"/>
    <property type="molecule type" value="Genomic_DNA"/>
</dbReference>
<accession>M3B8Y0</accession>
<evidence type="ECO:0000313" key="2">
    <source>
        <dbReference type="EMBL" id="EMF02473.1"/>
    </source>
</evidence>
<organism evidence="2 3">
    <name type="scientific">Streptomyces mobaraensis (strain ATCC 29032 / DSM 40847 / JCM 4168 / NBRC 13819 / NCIMB 11159 / IPCR 16-22)</name>
    <dbReference type="NCBI Taxonomy" id="1223523"/>
    <lineage>
        <taxon>Bacteria</taxon>
        <taxon>Bacillati</taxon>
        <taxon>Actinomycetota</taxon>
        <taxon>Actinomycetes</taxon>
        <taxon>Kitasatosporales</taxon>
        <taxon>Streptomycetaceae</taxon>
        <taxon>Streptomyces</taxon>
    </lineage>
</organism>
<protein>
    <submittedName>
        <fullName evidence="2">Uncharacterized protein</fullName>
    </submittedName>
</protein>
<dbReference type="STRING" id="1223523.H340_01464"/>